<proteinExistence type="predicted"/>
<evidence type="ECO:0000256" key="2">
    <source>
        <dbReference type="ARBA" id="ARBA00022692"/>
    </source>
</evidence>
<dbReference type="OrthoDB" id="361494at2759"/>
<dbReference type="Proteomes" id="UP000291343">
    <property type="component" value="Unassembled WGS sequence"/>
</dbReference>
<dbReference type="GO" id="GO:0045540">
    <property type="term" value="P:regulation of cholesterol biosynthetic process"/>
    <property type="evidence" value="ECO:0007669"/>
    <property type="project" value="TreeGrafter"/>
</dbReference>
<dbReference type="GO" id="GO:0005789">
    <property type="term" value="C:endoplasmic reticulum membrane"/>
    <property type="evidence" value="ECO:0007669"/>
    <property type="project" value="UniProtKB-SubCell"/>
</dbReference>
<feature type="region of interest" description="Disordered" evidence="7">
    <location>
        <begin position="86"/>
        <end position="110"/>
    </location>
</feature>
<name>A0A482WYX2_LAOST</name>
<evidence type="ECO:0000256" key="4">
    <source>
        <dbReference type="ARBA" id="ARBA00022989"/>
    </source>
</evidence>
<reference evidence="9 10" key="1">
    <citation type="journal article" date="2017" name="Gigascience">
        <title>Genome sequence of the small brown planthopper, Laodelphax striatellus.</title>
        <authorList>
            <person name="Zhu J."/>
            <person name="Jiang F."/>
            <person name="Wang X."/>
            <person name="Yang P."/>
            <person name="Bao Y."/>
            <person name="Zhao W."/>
            <person name="Wang W."/>
            <person name="Lu H."/>
            <person name="Wang Q."/>
            <person name="Cui N."/>
            <person name="Li J."/>
            <person name="Chen X."/>
            <person name="Luo L."/>
            <person name="Yu J."/>
            <person name="Kang L."/>
            <person name="Cui F."/>
        </authorList>
    </citation>
    <scope>NUCLEOTIDE SEQUENCE [LARGE SCALE GENOMIC DNA]</scope>
    <source>
        <strain evidence="9">Lst14</strain>
    </source>
</reference>
<dbReference type="EMBL" id="QKKF02021906">
    <property type="protein sequence ID" value="RZF38724.1"/>
    <property type="molecule type" value="Genomic_DNA"/>
</dbReference>
<dbReference type="InParanoid" id="A0A482WYX2"/>
<keyword evidence="2" id="KW-0812">Transmembrane</keyword>
<evidence type="ECO:0000256" key="3">
    <source>
        <dbReference type="ARBA" id="ARBA00022824"/>
    </source>
</evidence>
<dbReference type="STRING" id="195883.A0A482WYX2"/>
<comment type="subcellular location">
    <subcellularLocation>
        <location evidence="1">Endoplasmic reticulum membrane</location>
        <topology evidence="1">Multi-pass membrane protein</topology>
    </subcellularLocation>
</comment>
<dbReference type="Pfam" id="PF24017">
    <property type="entry name" value="Beta-prop_SCAP"/>
    <property type="match status" value="1"/>
</dbReference>
<keyword evidence="4" id="KW-1133">Transmembrane helix</keyword>
<accession>A0A482WYX2</accession>
<sequence length="532" mass="57508">MSKTEADDNDRLYHALATTMTHHNSSSSSSMLVRNRHHKSHQWDLPDLSSTINTNFTSVTYQPSSNYNERAPNRTAVVHQQSNYDGSVLDRTTGDRHQSNYNGDRLGSGDLGMVEDRTVNHQSANSSRSVVQKVVHQSPTSVLQPTGLQTSDESSGLGGKTTHQNDTTRGGFDYGPPFKSIYEDFERDRVRSGGGGGGMAELENSPIWCIDCQDSLGVVGCANGRMEFWCAGTGQLKFATDEGEGAGLTCVKLVGGGGGGGNQVVAARLNGSLDVYSLSWQRTHAAISLHRRTHIRTGSAGSPLDWTGGGVVGEGSDDQSSFVVVRTSSTRAHQQPITVLDVEGGRVLTGSQDHTLKVMSLLDQVIVYTLHGHCGPITALFVDAITPSTAGSASQDGMLCVWDLLTGACMYSLQAHDGCVTALTYSVSYIISLGADERLCVWERFQGHLLNTIQVSQTYCTSMVMLTHSLLITSKQGSLVVWDVRSGEAVRIVKLGYADNCLFVQHLVPLRMRNSVVCDYGSQLRIVRFPLV</sequence>
<dbReference type="PANTHER" id="PTHR46378:SF1">
    <property type="entry name" value="STEROL REGULATORY ELEMENT-BINDING PROTEIN CLEAVAGE-ACTIVATING PROTEIN"/>
    <property type="match status" value="1"/>
</dbReference>
<comment type="caution">
    <text evidence="9">The sequence shown here is derived from an EMBL/GenBank/DDBJ whole genome shotgun (WGS) entry which is preliminary data.</text>
</comment>
<gene>
    <name evidence="9" type="ORF">LSTR_LSTR014382</name>
</gene>
<dbReference type="InterPro" id="IPR015943">
    <property type="entry name" value="WD40/YVTN_repeat-like_dom_sf"/>
</dbReference>
<dbReference type="Gene3D" id="2.130.10.10">
    <property type="entry name" value="YVTN repeat-like/Quinoprotein amine dehydrogenase"/>
    <property type="match status" value="1"/>
</dbReference>
<feature type="domain" description="SCAP beta-propeller" evidence="8">
    <location>
        <begin position="203"/>
        <end position="527"/>
    </location>
</feature>
<dbReference type="InterPro" id="IPR030225">
    <property type="entry name" value="SCAP"/>
</dbReference>
<evidence type="ECO:0000259" key="8">
    <source>
        <dbReference type="Pfam" id="PF24017"/>
    </source>
</evidence>
<evidence type="ECO:0000313" key="9">
    <source>
        <dbReference type="EMBL" id="RZF38724.1"/>
    </source>
</evidence>
<keyword evidence="6" id="KW-0325">Glycoprotein</keyword>
<keyword evidence="3" id="KW-0256">Endoplasmic reticulum</keyword>
<keyword evidence="5" id="KW-0472">Membrane</keyword>
<evidence type="ECO:0000256" key="1">
    <source>
        <dbReference type="ARBA" id="ARBA00004477"/>
    </source>
</evidence>
<dbReference type="InterPro" id="IPR057042">
    <property type="entry name" value="Beta-prop_SCAP"/>
</dbReference>
<dbReference type="AlphaFoldDB" id="A0A482WYX2"/>
<evidence type="ECO:0000256" key="7">
    <source>
        <dbReference type="SAM" id="MobiDB-lite"/>
    </source>
</evidence>
<feature type="region of interest" description="Disordered" evidence="7">
    <location>
        <begin position="137"/>
        <end position="173"/>
    </location>
</feature>
<evidence type="ECO:0000313" key="10">
    <source>
        <dbReference type="Proteomes" id="UP000291343"/>
    </source>
</evidence>
<dbReference type="GO" id="GO:0032936">
    <property type="term" value="C:SREBP-SCAP complex"/>
    <property type="evidence" value="ECO:0007669"/>
    <property type="project" value="TreeGrafter"/>
</dbReference>
<evidence type="ECO:0000256" key="5">
    <source>
        <dbReference type="ARBA" id="ARBA00023136"/>
    </source>
</evidence>
<dbReference type="InterPro" id="IPR036322">
    <property type="entry name" value="WD40_repeat_dom_sf"/>
</dbReference>
<dbReference type="GO" id="GO:0000139">
    <property type="term" value="C:Golgi membrane"/>
    <property type="evidence" value="ECO:0007669"/>
    <property type="project" value="InterPro"/>
</dbReference>
<protein>
    <recommendedName>
        <fullName evidence="8">SCAP beta-propeller domain-containing protein</fullName>
    </recommendedName>
</protein>
<dbReference type="SMR" id="A0A482WYX2"/>
<dbReference type="InterPro" id="IPR001680">
    <property type="entry name" value="WD40_rpt"/>
</dbReference>
<dbReference type="SMART" id="SM00320">
    <property type="entry name" value="WD40"/>
    <property type="match status" value="4"/>
</dbReference>
<organism evidence="9 10">
    <name type="scientific">Laodelphax striatellus</name>
    <name type="common">Small brown planthopper</name>
    <name type="synonym">Delphax striatella</name>
    <dbReference type="NCBI Taxonomy" id="195883"/>
    <lineage>
        <taxon>Eukaryota</taxon>
        <taxon>Metazoa</taxon>
        <taxon>Ecdysozoa</taxon>
        <taxon>Arthropoda</taxon>
        <taxon>Hexapoda</taxon>
        <taxon>Insecta</taxon>
        <taxon>Pterygota</taxon>
        <taxon>Neoptera</taxon>
        <taxon>Paraneoptera</taxon>
        <taxon>Hemiptera</taxon>
        <taxon>Auchenorrhyncha</taxon>
        <taxon>Fulgoroidea</taxon>
        <taxon>Delphacidae</taxon>
        <taxon>Criomorphinae</taxon>
        <taxon>Laodelphax</taxon>
    </lineage>
</organism>
<dbReference type="GO" id="GO:0032933">
    <property type="term" value="P:SREBP signaling pathway"/>
    <property type="evidence" value="ECO:0007669"/>
    <property type="project" value="InterPro"/>
</dbReference>
<dbReference type="GO" id="GO:0032934">
    <property type="term" value="F:sterol binding"/>
    <property type="evidence" value="ECO:0007669"/>
    <property type="project" value="InterPro"/>
</dbReference>
<keyword evidence="10" id="KW-1185">Reference proteome</keyword>
<evidence type="ECO:0000256" key="6">
    <source>
        <dbReference type="ARBA" id="ARBA00023180"/>
    </source>
</evidence>
<feature type="compositionally biased region" description="Polar residues" evidence="7">
    <location>
        <begin position="137"/>
        <end position="154"/>
    </location>
</feature>
<dbReference type="SUPFAM" id="SSF50978">
    <property type="entry name" value="WD40 repeat-like"/>
    <property type="match status" value="1"/>
</dbReference>
<dbReference type="PANTHER" id="PTHR46378">
    <property type="entry name" value="STEROL REGULATORY ELEMENT-BINDING PROTEIN CLEAVAGE-ACTIVATING PROTEIN"/>
    <property type="match status" value="1"/>
</dbReference>